<dbReference type="PATRIC" id="fig|568814.3.peg.486"/>
<protein>
    <recommendedName>
        <fullName evidence="3">Transcriptional regulator</fullName>
    </recommendedName>
</protein>
<organism evidence="1 2">
    <name type="scientific">Streptococcus suis (strain BM407)</name>
    <dbReference type="NCBI Taxonomy" id="568814"/>
    <lineage>
        <taxon>Bacteria</taxon>
        <taxon>Bacillati</taxon>
        <taxon>Bacillota</taxon>
        <taxon>Bacilli</taxon>
        <taxon>Lactobacillales</taxon>
        <taxon>Streptococcaceae</taxon>
        <taxon>Streptococcus</taxon>
    </lineage>
</organism>
<reference evidence="1 2" key="1">
    <citation type="journal article" date="2009" name="PLoS ONE">
        <title>Rapid evolution of virulence and drug resistance in the emerging zoonotic pathogen Streptococcus suis.</title>
        <authorList>
            <person name="Holden M.T.G."/>
            <person name="Hauser H."/>
            <person name="Sanders M."/>
            <person name="Ngo T.H."/>
            <person name="Cherevach I."/>
            <person name="Cronin A."/>
            <person name="Goodhead I."/>
            <person name="Mungall K."/>
            <person name="Quail M.A."/>
            <person name="Price C."/>
            <person name="Rabbinowitsch E."/>
            <person name="Sharp S."/>
            <person name="Croucher N.J."/>
            <person name="Chieu T.B."/>
            <person name="Mai N.T.H."/>
            <person name="Diep T.S."/>
            <person name="Chinh N.T."/>
            <person name="Kehoe M."/>
            <person name="Leigh J.A."/>
            <person name="Ward P.N."/>
            <person name="Dowson C.G."/>
            <person name="Whatmore A.M."/>
            <person name="Chanter N."/>
            <person name="Iversen P."/>
            <person name="Gottschalk M."/>
            <person name="Slater J.D."/>
            <person name="Smith H.E."/>
            <person name="Spratt B.G."/>
            <person name="Xu J."/>
            <person name="Ye C."/>
            <person name="Bentley S."/>
            <person name="Barrell B.G."/>
            <person name="Schultsz C."/>
            <person name="Maskell D.J."/>
            <person name="Parkhill J."/>
        </authorList>
    </citation>
    <scope>NUCLEOTIDE SEQUENCE [LARGE SCALE GENOMIC DNA]</scope>
    <source>
        <strain evidence="1 2">BM407</strain>
    </source>
</reference>
<evidence type="ECO:0008006" key="3">
    <source>
        <dbReference type="Google" id="ProtNLM"/>
    </source>
</evidence>
<accession>A0A0H3MTT8</accession>
<name>A0A0H3MTT8_STRS4</name>
<gene>
    <name evidence="1" type="ordered locus">SSUBM407_0461</name>
</gene>
<dbReference type="HOGENOM" id="CLU_2620403_0_0_9"/>
<evidence type="ECO:0000313" key="2">
    <source>
        <dbReference type="Proteomes" id="UP000009077"/>
    </source>
</evidence>
<dbReference type="AlphaFoldDB" id="A0A0H3MTT8"/>
<dbReference type="EMBL" id="FM252032">
    <property type="protein sequence ID" value="CAZ55293.1"/>
    <property type="molecule type" value="Genomic_DNA"/>
</dbReference>
<sequence length="79" mass="9914">MKMNERFWDNLEIILAEKDLTWAELARKVFKGQYVYPSEFNRLYQKLRHYKSNRLMPQTRWVERIVLVLEIDYEDLFKR</sequence>
<evidence type="ECO:0000313" key="1">
    <source>
        <dbReference type="EMBL" id="CAZ55293.1"/>
    </source>
</evidence>
<proteinExistence type="predicted"/>
<dbReference type="KEGG" id="ssb:SSUBM407_0461"/>
<dbReference type="Proteomes" id="UP000009077">
    <property type="component" value="Chromosome"/>
</dbReference>
<keyword evidence="2" id="KW-1185">Reference proteome</keyword>